<keyword evidence="7 12" id="KW-0811">Translocation</keyword>
<evidence type="ECO:0000256" key="1">
    <source>
        <dbReference type="ARBA" id="ARBA00004651"/>
    </source>
</evidence>
<dbReference type="NCBIfam" id="TIGR00916">
    <property type="entry name" value="2A0604s01"/>
    <property type="match status" value="1"/>
</dbReference>
<dbReference type="RefSeq" id="WP_132461512.1">
    <property type="nucleotide sequence ID" value="NZ_SLXP01000003.1"/>
</dbReference>
<dbReference type="AlphaFoldDB" id="A0A4R2Q185"/>
<dbReference type="OrthoDB" id="9774769at2"/>
<sequence>MRLKLVPSDTNWNFFRFSRVTFGASMVAMVASVILFFVMGLNYGIDFRGGTTIRTESTQPVDVGAYRDALAALNLGDVAISEVFDPGFGPEKNVAQVRIQAQDGEESVTPETINAVEAALQGVDPSITFPSVESVGPKVSGELVQTAILAVALSIFAVLVYIWLRFEWQFSLGAVIALIHDVTLTIGVFALLQIRFDLAIIAALLTIVGYSLNDTVVVFDRVRENLRKYKRMELQDLLNLSINETLSRTMMTSFTTLLALIALIVLGGDVIRGFVFAMIWGVLVGTYSSVFVASNILLMLGVKRDWSKDQDGGAGTQFATADT</sequence>
<reference evidence="14 15" key="1">
    <citation type="submission" date="2019-03" db="EMBL/GenBank/DDBJ databases">
        <title>Genomic Encyclopedia of Type Strains, Phase IV (KMG-IV): sequencing the most valuable type-strain genomes for metagenomic binning, comparative biology and taxonomic classification.</title>
        <authorList>
            <person name="Goeker M."/>
        </authorList>
    </citation>
    <scope>NUCLEOTIDE SEQUENCE [LARGE SCALE GENOMIC DNA]</scope>
    <source>
        <strain evidence="14 15">DSM 18063</strain>
    </source>
</reference>
<comment type="caution">
    <text evidence="14">The sequence shown here is derived from an EMBL/GenBank/DDBJ whole genome shotgun (WGS) entry which is preliminary data.</text>
</comment>
<dbReference type="SUPFAM" id="SSF82866">
    <property type="entry name" value="Multidrug efflux transporter AcrB transmembrane domain"/>
    <property type="match status" value="1"/>
</dbReference>
<feature type="domain" description="Protein export membrane protein SecD/SecF C-terminal" evidence="13">
    <location>
        <begin position="116"/>
        <end position="301"/>
    </location>
</feature>
<dbReference type="InterPro" id="IPR005665">
    <property type="entry name" value="SecF_bac"/>
</dbReference>
<dbReference type="Gene3D" id="1.20.1640.10">
    <property type="entry name" value="Multidrug efflux transporter AcrB transmembrane domain"/>
    <property type="match status" value="1"/>
</dbReference>
<dbReference type="InterPro" id="IPR022813">
    <property type="entry name" value="SecD/SecF_arch_bac"/>
</dbReference>
<dbReference type="HAMAP" id="MF_01464_B">
    <property type="entry name" value="SecF_B"/>
    <property type="match status" value="1"/>
</dbReference>
<protein>
    <recommendedName>
        <fullName evidence="12">Protein-export membrane protein SecF</fullName>
    </recommendedName>
</protein>
<dbReference type="InterPro" id="IPR022646">
    <property type="entry name" value="SecD/SecF_CS"/>
</dbReference>
<gene>
    <name evidence="12" type="primary">secF</name>
    <name evidence="14" type="ORF">EV662_103291</name>
</gene>
<comment type="subunit">
    <text evidence="12">Forms a complex with SecD. Part of the essential Sec protein translocation apparatus which comprises SecA, SecYEG and auxiliary proteins SecDF-YajC and YidC.</text>
</comment>
<keyword evidence="4 12" id="KW-0812">Transmembrane</keyword>
<dbReference type="Pfam" id="PF07549">
    <property type="entry name" value="Sec_GG"/>
    <property type="match status" value="1"/>
</dbReference>
<evidence type="ECO:0000256" key="6">
    <source>
        <dbReference type="ARBA" id="ARBA00022989"/>
    </source>
</evidence>
<dbReference type="InterPro" id="IPR055344">
    <property type="entry name" value="SecD_SecF_C_bact"/>
</dbReference>
<evidence type="ECO:0000313" key="15">
    <source>
        <dbReference type="Proteomes" id="UP000294835"/>
    </source>
</evidence>
<feature type="transmembrane region" description="Helical" evidence="12">
    <location>
        <begin position="198"/>
        <end position="222"/>
    </location>
</feature>
<dbReference type="GO" id="GO:0043952">
    <property type="term" value="P:protein transport by the Sec complex"/>
    <property type="evidence" value="ECO:0007669"/>
    <property type="project" value="UniProtKB-UniRule"/>
</dbReference>
<evidence type="ECO:0000313" key="14">
    <source>
        <dbReference type="EMBL" id="TCP42383.1"/>
    </source>
</evidence>
<evidence type="ECO:0000256" key="9">
    <source>
        <dbReference type="ARBA" id="ARBA00059018"/>
    </source>
</evidence>
<dbReference type="GO" id="GO:0015450">
    <property type="term" value="F:protein-transporting ATPase activity"/>
    <property type="evidence" value="ECO:0007669"/>
    <property type="project" value="InterPro"/>
</dbReference>
<keyword evidence="3 12" id="KW-1003">Cell membrane</keyword>
<comment type="subcellular location">
    <subcellularLocation>
        <location evidence="1 12">Cell membrane</location>
        <topology evidence="1 12">Multi-pass membrane protein</topology>
    </subcellularLocation>
</comment>
<dbReference type="PRINTS" id="PR01755">
    <property type="entry name" value="SECFTRNLCASE"/>
</dbReference>
<dbReference type="GO" id="GO:0006605">
    <property type="term" value="P:protein targeting"/>
    <property type="evidence" value="ECO:0007669"/>
    <property type="project" value="UniProtKB-UniRule"/>
</dbReference>
<dbReference type="Proteomes" id="UP000294835">
    <property type="component" value="Unassembled WGS sequence"/>
</dbReference>
<feature type="transmembrane region" description="Helical" evidence="12">
    <location>
        <begin position="143"/>
        <end position="164"/>
    </location>
</feature>
<feature type="transmembrane region" description="Helical" evidence="12">
    <location>
        <begin position="250"/>
        <end position="268"/>
    </location>
</feature>
<feature type="transmembrane region" description="Helical" evidence="12">
    <location>
        <begin position="274"/>
        <end position="298"/>
    </location>
</feature>
<dbReference type="InterPro" id="IPR022645">
    <property type="entry name" value="SecD/SecF_bac"/>
</dbReference>
<comment type="similarity">
    <text evidence="11">In the N-terminal section; belongs to the SecD/SecF family. SecD subfamily.</text>
</comment>
<comment type="function">
    <text evidence="9 12">Part of the Sec protein translocase complex. Interacts with the SecYEG preprotein conducting channel. SecDF uses the proton motive force (PMF) to complete protein translocation after the ATP-dependent function of SecA.</text>
</comment>
<evidence type="ECO:0000256" key="2">
    <source>
        <dbReference type="ARBA" id="ARBA00022448"/>
    </source>
</evidence>
<evidence type="ECO:0000256" key="8">
    <source>
        <dbReference type="ARBA" id="ARBA00023136"/>
    </source>
</evidence>
<keyword evidence="8 12" id="KW-0472">Membrane</keyword>
<feature type="transmembrane region" description="Helical" evidence="12">
    <location>
        <begin position="171"/>
        <end position="192"/>
    </location>
</feature>
<keyword evidence="6 12" id="KW-1133">Transmembrane helix</keyword>
<evidence type="ECO:0000256" key="12">
    <source>
        <dbReference type="HAMAP-Rule" id="MF_01464"/>
    </source>
</evidence>
<evidence type="ECO:0000256" key="3">
    <source>
        <dbReference type="ARBA" id="ARBA00022475"/>
    </source>
</evidence>
<dbReference type="GO" id="GO:0065002">
    <property type="term" value="P:intracellular protein transmembrane transport"/>
    <property type="evidence" value="ECO:0007669"/>
    <property type="project" value="UniProtKB-UniRule"/>
</dbReference>
<dbReference type="FunFam" id="1.20.1640.10:FF:000024">
    <property type="entry name" value="Multifunctional fusion protein"/>
    <property type="match status" value="1"/>
</dbReference>
<keyword evidence="5 12" id="KW-0653">Protein transport</keyword>
<dbReference type="PANTHER" id="PTHR30081:SF8">
    <property type="entry name" value="PROTEIN TRANSLOCASE SUBUNIT SECF"/>
    <property type="match status" value="1"/>
</dbReference>
<dbReference type="GO" id="GO:0005886">
    <property type="term" value="C:plasma membrane"/>
    <property type="evidence" value="ECO:0007669"/>
    <property type="project" value="UniProtKB-SubCell"/>
</dbReference>
<dbReference type="NCBIfam" id="TIGR00966">
    <property type="entry name" value="transloc_SecF"/>
    <property type="match status" value="1"/>
</dbReference>
<dbReference type="PANTHER" id="PTHR30081">
    <property type="entry name" value="PROTEIN-EXPORT MEMBRANE PROTEIN SEC"/>
    <property type="match status" value="1"/>
</dbReference>
<evidence type="ECO:0000256" key="5">
    <source>
        <dbReference type="ARBA" id="ARBA00022927"/>
    </source>
</evidence>
<comment type="similarity">
    <text evidence="12">Belongs to the SecD/SecF family. SecF subfamily.</text>
</comment>
<feature type="transmembrane region" description="Helical" evidence="12">
    <location>
        <begin position="20"/>
        <end position="45"/>
    </location>
</feature>
<organism evidence="14 15">
    <name type="scientific">Rhodovulum marinum</name>
    <dbReference type="NCBI Taxonomy" id="320662"/>
    <lineage>
        <taxon>Bacteria</taxon>
        <taxon>Pseudomonadati</taxon>
        <taxon>Pseudomonadota</taxon>
        <taxon>Alphaproteobacteria</taxon>
        <taxon>Rhodobacterales</taxon>
        <taxon>Paracoccaceae</taxon>
        <taxon>Rhodovulum</taxon>
    </lineage>
</organism>
<evidence type="ECO:0000256" key="4">
    <source>
        <dbReference type="ARBA" id="ARBA00022692"/>
    </source>
</evidence>
<comment type="similarity">
    <text evidence="10">In the C-terminal section; belongs to the SecD/SecF family. SecF subfamily.</text>
</comment>
<proteinExistence type="inferred from homology"/>
<accession>A0A4R2Q185</accession>
<name>A0A4R2Q185_9RHOB</name>
<keyword evidence="15" id="KW-1185">Reference proteome</keyword>
<evidence type="ECO:0000259" key="13">
    <source>
        <dbReference type="Pfam" id="PF02355"/>
    </source>
</evidence>
<evidence type="ECO:0000256" key="11">
    <source>
        <dbReference type="ARBA" id="ARBA00061053"/>
    </source>
</evidence>
<evidence type="ECO:0000256" key="7">
    <source>
        <dbReference type="ARBA" id="ARBA00023010"/>
    </source>
</evidence>
<keyword evidence="2 12" id="KW-0813">Transport</keyword>
<dbReference type="InterPro" id="IPR048634">
    <property type="entry name" value="SecD_SecF_C"/>
</dbReference>
<evidence type="ECO:0000256" key="10">
    <source>
        <dbReference type="ARBA" id="ARBA00060856"/>
    </source>
</evidence>
<dbReference type="EMBL" id="SLXP01000003">
    <property type="protein sequence ID" value="TCP42383.1"/>
    <property type="molecule type" value="Genomic_DNA"/>
</dbReference>
<dbReference type="Pfam" id="PF02355">
    <property type="entry name" value="SecD_SecF_C"/>
    <property type="match status" value="1"/>
</dbReference>